<feature type="compositionally biased region" description="Low complexity" evidence="4">
    <location>
        <begin position="52"/>
        <end position="61"/>
    </location>
</feature>
<evidence type="ECO:0000256" key="4">
    <source>
        <dbReference type="SAM" id="MobiDB-lite"/>
    </source>
</evidence>
<name>A0A7M7QZZ4_NASVI</name>
<evidence type="ECO:0000313" key="6">
    <source>
        <dbReference type="Proteomes" id="UP000002358"/>
    </source>
</evidence>
<feature type="region of interest" description="Disordered" evidence="4">
    <location>
        <begin position="322"/>
        <end position="347"/>
    </location>
</feature>
<feature type="compositionally biased region" description="Basic and acidic residues" evidence="4">
    <location>
        <begin position="184"/>
        <end position="194"/>
    </location>
</feature>
<proteinExistence type="predicted"/>
<reference evidence="5" key="1">
    <citation type="submission" date="2021-01" db="UniProtKB">
        <authorList>
            <consortium name="EnsemblMetazoa"/>
        </authorList>
    </citation>
    <scope>IDENTIFICATION</scope>
</reference>
<dbReference type="InterPro" id="IPR043596">
    <property type="entry name" value="CFAP53/TCHP"/>
</dbReference>
<dbReference type="PANTHER" id="PTHR31183:SF1">
    <property type="entry name" value="CILIA- AND FLAGELLA-ASSOCIATED PROTEIN 53"/>
    <property type="match status" value="1"/>
</dbReference>
<feature type="region of interest" description="Disordered" evidence="4">
    <location>
        <begin position="45"/>
        <end position="67"/>
    </location>
</feature>
<dbReference type="PANTHER" id="PTHR31183">
    <property type="entry name" value="TRICHOPLEIN KERATIN FILAMENT-BINDING PROTEIN FAMILY MEMBER"/>
    <property type="match status" value="1"/>
</dbReference>
<dbReference type="AlphaFoldDB" id="A0A7M7QZZ4"/>
<dbReference type="RefSeq" id="XP_032457050.1">
    <property type="nucleotide sequence ID" value="XM_032601159.1"/>
</dbReference>
<evidence type="ECO:0000256" key="2">
    <source>
        <dbReference type="ARBA" id="ARBA00023069"/>
    </source>
</evidence>
<protein>
    <recommendedName>
        <fullName evidence="7">Trichohyalin-plectin-homology domain-containing protein</fullName>
    </recommendedName>
</protein>
<dbReference type="SMR" id="A0A7M7QZZ4"/>
<accession>A0A7M7QZZ4</accession>
<keyword evidence="2" id="KW-0969">Cilium</keyword>
<dbReference type="RefSeq" id="XP_031787828.1">
    <property type="nucleotide sequence ID" value="XM_031931968.1"/>
</dbReference>
<dbReference type="EnsemblMetazoa" id="XM_031931968">
    <property type="protein sequence ID" value="XP_031787828"/>
    <property type="gene ID" value="LOC103317025"/>
</dbReference>
<evidence type="ECO:0000256" key="1">
    <source>
        <dbReference type="ARBA" id="ARBA00004138"/>
    </source>
</evidence>
<organism evidence="5 6">
    <name type="scientific">Nasonia vitripennis</name>
    <name type="common">Parasitic wasp</name>
    <dbReference type="NCBI Taxonomy" id="7425"/>
    <lineage>
        <taxon>Eukaryota</taxon>
        <taxon>Metazoa</taxon>
        <taxon>Ecdysozoa</taxon>
        <taxon>Arthropoda</taxon>
        <taxon>Hexapoda</taxon>
        <taxon>Insecta</taxon>
        <taxon>Pterygota</taxon>
        <taxon>Neoptera</taxon>
        <taxon>Endopterygota</taxon>
        <taxon>Hymenoptera</taxon>
        <taxon>Apocrita</taxon>
        <taxon>Proctotrupomorpha</taxon>
        <taxon>Chalcidoidea</taxon>
        <taxon>Pteromalidae</taxon>
        <taxon>Pteromalinae</taxon>
        <taxon>Nasonia</taxon>
    </lineage>
</organism>
<feature type="region of interest" description="Disordered" evidence="4">
    <location>
        <begin position="184"/>
        <end position="208"/>
    </location>
</feature>
<dbReference type="Proteomes" id="UP000002358">
    <property type="component" value="Chromosome 5"/>
</dbReference>
<feature type="region of interest" description="Disordered" evidence="4">
    <location>
        <begin position="422"/>
        <end position="443"/>
    </location>
</feature>
<evidence type="ECO:0000313" key="5">
    <source>
        <dbReference type="EnsemblMetazoa" id="XP_032457050"/>
    </source>
</evidence>
<comment type="subcellular location">
    <subcellularLocation>
        <location evidence="1">Cell projection</location>
        <location evidence="1">Cilium</location>
    </subcellularLocation>
</comment>
<sequence length="513" mass="60335">MRGMDGDVATAGGAPASSSVALARARIGTANAPLAHKLRDVCRGRERPRTVSATAASAAAAKELEERRRQPQLKFAARLQDERRQEKRLIGESIRRRVERGMEAYEEDLESRRDRLRELLLRDEARLTRELVEAGRKLEERRATELQERAAEAAASREAVRRELLRVKELQRFAEESQEIREARQRARAEDSKRANLAQIAEAHERRRQEREDEEYWKTVLRHQCETDAALSSQQAERRAEEERRLAAELRGQMQVNSLAKRQQQQSNQLDCSENTLWKFEDEGEAETRRQAERKRIREELDRQLREARQCLERRLSEEAELERMLSSSIDDKTSRHSPEEERRDKEARRWEILADMKSMREFREAVARREAEADECARRWTAEADAARHEAQRRAKEDNQRRSRELRLAWDRQHEEKCRASLQDNCEPSTEAGAATYAESEKAERARRHLAAQNYGRELLAQKDHQQVSRMQERRCLDEYYEKQRIQREREERRMAQELTTLGSRLRISGIP</sequence>
<keyword evidence="3" id="KW-0966">Cell projection</keyword>
<dbReference type="GO" id="GO:0005929">
    <property type="term" value="C:cilium"/>
    <property type="evidence" value="ECO:0007669"/>
    <property type="project" value="UniProtKB-SubCell"/>
</dbReference>
<evidence type="ECO:0008006" key="7">
    <source>
        <dbReference type="Google" id="ProtNLM"/>
    </source>
</evidence>
<dbReference type="GeneID" id="103317025"/>
<evidence type="ECO:0000256" key="3">
    <source>
        <dbReference type="ARBA" id="ARBA00023273"/>
    </source>
</evidence>
<keyword evidence="6" id="KW-1185">Reference proteome</keyword>
<dbReference type="EnsemblMetazoa" id="XM_032601159">
    <property type="protein sequence ID" value="XP_032457050"/>
    <property type="gene ID" value="LOC103317025"/>
</dbReference>